<proteinExistence type="predicted"/>
<protein>
    <submittedName>
        <fullName evidence="3">Lipase/esterase</fullName>
    </submittedName>
</protein>
<dbReference type="GO" id="GO:0016787">
    <property type="term" value="F:hydrolase activity"/>
    <property type="evidence" value="ECO:0007669"/>
    <property type="project" value="UniProtKB-KW"/>
</dbReference>
<dbReference type="PANTHER" id="PTHR48081">
    <property type="entry name" value="AB HYDROLASE SUPERFAMILY PROTEIN C4A8.06C"/>
    <property type="match status" value="1"/>
</dbReference>
<evidence type="ECO:0000259" key="2">
    <source>
        <dbReference type="Pfam" id="PF20434"/>
    </source>
</evidence>
<dbReference type="PANTHER" id="PTHR48081:SF13">
    <property type="entry name" value="ALPHA_BETA HYDROLASE"/>
    <property type="match status" value="1"/>
</dbReference>
<dbReference type="SUPFAM" id="SSF53474">
    <property type="entry name" value="alpha/beta-Hydrolases"/>
    <property type="match status" value="1"/>
</dbReference>
<organism evidence="3">
    <name type="scientific">uncultured Thermomicrobiales bacterium</name>
    <dbReference type="NCBI Taxonomy" id="1645740"/>
    <lineage>
        <taxon>Bacteria</taxon>
        <taxon>Pseudomonadati</taxon>
        <taxon>Thermomicrobiota</taxon>
        <taxon>Thermomicrobia</taxon>
        <taxon>Thermomicrobiales</taxon>
        <taxon>environmental samples</taxon>
    </lineage>
</organism>
<sequence>MIPGRRLRHALLSVLILVIGASGAVWLAAGEGRTDGKFTVRRDIPYVANAGPDQTLDLFLPDGASTRTGTGQAQPVAPLVVWIHGGGWRGGDKQSVEVDYLLSAGYAVASLNYRLSGDAIFPAQIQDVNAALGFLRDHAAEYHLDPGGFVVGGDSAGAHLAALAAFSANAQPDTFMTDPDVRIVAIVNFFGPMDLTVAATLQNEPEDLVDLLGGTARAKPELARAASPVSWIDAADPPVLTIHGDGDQVVPLSQSQVLDAALVDAGVVHTLMVIPDAPHGGPAFETGEIRGAVIAFLSGALKD</sequence>
<evidence type="ECO:0000313" key="3">
    <source>
        <dbReference type="EMBL" id="CAA9566689.1"/>
    </source>
</evidence>
<dbReference type="InterPro" id="IPR029058">
    <property type="entry name" value="AB_hydrolase_fold"/>
</dbReference>
<name>A0A6J4V1Z7_9BACT</name>
<feature type="domain" description="BD-FAE-like" evidence="2">
    <location>
        <begin position="75"/>
        <end position="262"/>
    </location>
</feature>
<dbReference type="EMBL" id="CADCWJ010000457">
    <property type="protein sequence ID" value="CAA9566689.1"/>
    <property type="molecule type" value="Genomic_DNA"/>
</dbReference>
<accession>A0A6J4V1Z7</accession>
<dbReference type="Gene3D" id="3.40.50.1820">
    <property type="entry name" value="alpha/beta hydrolase"/>
    <property type="match status" value="1"/>
</dbReference>
<keyword evidence="1" id="KW-0378">Hydrolase</keyword>
<evidence type="ECO:0000256" key="1">
    <source>
        <dbReference type="ARBA" id="ARBA00022801"/>
    </source>
</evidence>
<dbReference type="AlphaFoldDB" id="A0A6J4V1Z7"/>
<gene>
    <name evidence="3" type="ORF">AVDCRST_MAG87-2016</name>
</gene>
<dbReference type="Pfam" id="PF20434">
    <property type="entry name" value="BD-FAE"/>
    <property type="match status" value="1"/>
</dbReference>
<dbReference type="InterPro" id="IPR049492">
    <property type="entry name" value="BD-FAE-like_dom"/>
</dbReference>
<dbReference type="InterPro" id="IPR050300">
    <property type="entry name" value="GDXG_lipolytic_enzyme"/>
</dbReference>
<reference evidence="3" key="1">
    <citation type="submission" date="2020-02" db="EMBL/GenBank/DDBJ databases">
        <authorList>
            <person name="Meier V. D."/>
        </authorList>
    </citation>
    <scope>NUCLEOTIDE SEQUENCE</scope>
    <source>
        <strain evidence="3">AVDCRST_MAG87</strain>
    </source>
</reference>